<feature type="region of interest" description="Disordered" evidence="1">
    <location>
        <begin position="995"/>
        <end position="1022"/>
    </location>
</feature>
<protein>
    <submittedName>
        <fullName evidence="3">Histone methylation protein DOT1</fullName>
    </submittedName>
</protein>
<dbReference type="EMBL" id="AEYI02002499">
    <property type="protein sequence ID" value="KFG28041.1"/>
    <property type="molecule type" value="Genomic_DNA"/>
</dbReference>
<feature type="compositionally biased region" description="Basic and acidic residues" evidence="1">
    <location>
        <begin position="2346"/>
        <end position="2357"/>
    </location>
</feature>
<feature type="region of interest" description="Disordered" evidence="1">
    <location>
        <begin position="1633"/>
        <end position="1663"/>
    </location>
</feature>
<dbReference type="Gene3D" id="3.40.50.150">
    <property type="entry name" value="Vaccinia Virus protein VP39"/>
    <property type="match status" value="1"/>
</dbReference>
<feature type="region of interest" description="Disordered" evidence="1">
    <location>
        <begin position="2108"/>
        <end position="2167"/>
    </location>
</feature>
<feature type="compositionally biased region" description="Low complexity" evidence="1">
    <location>
        <begin position="581"/>
        <end position="591"/>
    </location>
</feature>
<feature type="compositionally biased region" description="Basic residues" evidence="1">
    <location>
        <begin position="1208"/>
        <end position="1217"/>
    </location>
</feature>
<proteinExistence type="predicted"/>
<comment type="caution">
    <text evidence="3">The sequence shown here is derived from an EMBL/GenBank/DDBJ whole genome shotgun (WGS) entry which is preliminary data.</text>
</comment>
<reference evidence="3 4" key="1">
    <citation type="submission" date="2014-03" db="EMBL/GenBank/DDBJ databases">
        <authorList>
            <person name="Sibley D."/>
            <person name="Venepally P."/>
            <person name="Karamycheva S."/>
            <person name="Hadjithomas M."/>
            <person name="Khan A."/>
            <person name="Brunk B."/>
            <person name="Roos D."/>
            <person name="Caler E."/>
            <person name="Lorenzi H."/>
        </authorList>
    </citation>
    <scope>NUCLEOTIDE SEQUENCE [LARGE SCALE GENOMIC DNA]</scope>
    <source>
        <strain evidence="4">p89</strain>
    </source>
</reference>
<sequence>MEGRQCLEGGSPSARSQERGSGAADYAELSVQILKHLFEVSSVVQEPSGENRDDAANAAGGVPSFLHQMAYGSSVAVEDTQESAQGLAALADVLHAVACLSGENILNGCSGRGETQTSRVLLSLLGGPETLGQSSGLSQCPMSLQTVDSSAEDQESAMVGMTQISGCVCGSESVNTAENRRSPSAVESHEIAHMYGGKWESEAAGGVCVAGRTRNLAAEFVSTSGVSSGSAETPDKHAGPKSQADSEDAKGCSLDLRTGKVPGIEGEGPKPLHLPRSIVAVARHSDESRTPDACRSPVGTPQTLSSLPTSTSLGGSPPVDSTTAIKGANAFSPNSSSSQATSVASSPLSRGQSGASPWYFYPRREVPKVVPDVGLFSSVRRLQRRSLMKLTGSDEGAYGENCCASLLVLFRLLQERYGLSPMSVFLDIGSGSGIPSFLAATTVGCVTSLGVEMDTNVYAIACNNHLKLLDQRLVASLSTQDFLRRTREAPKNEQKDPPAPVGSSRNQGVRNGGDGGSFLAPLNGVVAPWLQNCLRDHTTVTEEDLTFSVANVSTGLDLEANSGEVVEKVPSERRGVEKELGSLSHGSSSKGSEGDRVSGSLFALTSTGLAYPCNVAFKCADASRFASFDGVSHIFSFDLAMPPRVLVRLCSLFNRSLSPVVYVSFHANLVSAYGLEARLVQRLRMRMAGSAESHMAFIYVRKNCLSLSRFNDEGGESVGPATSSMPSGKNGSLSDSSQACLAEYVCDLEVTNSVPRLPSVCDALRSGGVENGATEEEADGRDFFGVTKSKKEKIWMNVEKTSLARALLLRGMVHSRTENFFSHCILAGVLPRVVYTLLHAVALLCTESPLNFEAPEDCEALPEQGFQGSTARGTARGETVETGIMKETDPFFQSKLSFLPALHCCRKCCSEIFLSNLSNPEEPGAYPRRKVATTPSIGGFSLPVAPLSQQQLLLLRRLVAVFGLDQLLETGALSSEGFVDLLLLRPASACRCQSTPCASRPSCATRASEDTRQRSGEAERVPDASLRSASSFVCAHGIRRLARFLGKVILQMRLAREGRGEEAHALGLEVVETDPLRTITLLEVRVCRKWESQRRNGVGTDPVSLDAWNAESQPRSGARRSARPRREVVAFSGTVGEGGRSGAVTKKPSRKVSRIEVLTRKTPGTKAAKGRGNLGMVKAHRSRPHPRRSSGFVLKGSQRRERGAPAQKQKKVARSRNGKGEGGVWATKKSQQCGEEQLRGEEILQAPEQKGNAPLCKHWVRFFIRTSIDLSVPDHPEANSLMDRETKAGVMGENADGVVGVVEIPCLSPLCHTCSSRTFLPQLLEANAPPAVQQLKIQSEILRLQTTPLIQLADKEGQAAWEAELSREAEAFFLLDEREDEAESDEVEGQGMACKGTACAKRREPVADRLKREDGRGPARVTGCLDETALPNLSDTSGASQVVDLEEWRINQSRRSRRRCAHVIRATIRERLNAVLSPGDLSSLSAPLLFHETNEELSNGSWVKQEAVVEEDLRYQRLEAELCRRIEGKEQLCDLSSTSLSPPHEGICFPVRFMGSPVPPDSLHFAWDFSKRADPSVPPSFLSKGTMKSPGKFCEGDIVPLLWPVRVAEKNAVGEKQKIACWNAQLLRVQWKTRRTGSDQRPQGVPVSSHQEERLEKGKGEKRVRSEEAGDFCACCNGDQAVQSPETNRSLLKGAQQLVEEANIGIGCFDGGLSAVRGWTTEEELDWEIAPGLCSSECHWETRSFPVAAYGDPEVCYQEARGWLLAQLTTQETAVLRLLRCLNRPLLRLSRHAAVNCFQLDPCVLQEEVEVLHRTVAEEAEELQRLWIHARFLEFALLQEVVLVEERLEAHTASHAPSKRRLEARNEALEVHFKCFLKRQILRLQQLQMLRELGDRDTSEARALVLLRQLKDETQPLELLRLPASSATGSFPIQEVDAPFFCAREESGAREAGDEEEAGGGLPSLWQASADGVRETVLSLVASLFRGKRPTLRVEALVESALRLFDLLCMWTKGSSREKVETCTVRRGRQADCFAWLPEGVVEFLTSKERRQTRDASELEVLCNFLRCKLEEFRTQLWRETEEEQRALLQWLQKRERKTEAAWQLTSWNRDETSGGWTPGERNAGSESQKGVEIKLASDSESDEALGKIGSAGRCSSPESSSKETGGYEKVASENGCFPFLKGNFAFTLFATAGAKGVPEAFACLKSLPEHMEALMRDPLSSFGPPHSQSGAVEGAQTVDICPLWRSYFFHLGLIHTAKELLFRRSLLDAGDMLAAPPERRGSLAEDTEISVVSRHPCGADLRVDAEEGGDVAVAYPGKGEEKEILHASDITATVEEADRYKAIDSVHKRRRERNEEDLLASPRAPKKRRSAEPPAN</sequence>
<dbReference type="Pfam" id="PF08123">
    <property type="entry name" value="DOT1"/>
    <property type="match status" value="1"/>
</dbReference>
<dbReference type="GO" id="GO:0031151">
    <property type="term" value="F:histone H3K79 methyltransferase activity"/>
    <property type="evidence" value="ECO:0007669"/>
    <property type="project" value="InterPro"/>
</dbReference>
<feature type="region of interest" description="Disordered" evidence="1">
    <location>
        <begin position="570"/>
        <end position="596"/>
    </location>
</feature>
<feature type="compositionally biased region" description="Basic residues" evidence="1">
    <location>
        <begin position="1178"/>
        <end position="1188"/>
    </location>
</feature>
<feature type="region of interest" description="Disordered" evidence="1">
    <location>
        <begin position="2346"/>
        <end position="2377"/>
    </location>
</feature>
<dbReference type="InterPro" id="IPR029063">
    <property type="entry name" value="SAM-dependent_MTases_sf"/>
</dbReference>
<evidence type="ECO:0000259" key="2">
    <source>
        <dbReference type="Pfam" id="PF08123"/>
    </source>
</evidence>
<feature type="region of interest" description="Disordered" evidence="1">
    <location>
        <begin position="1177"/>
        <end position="1228"/>
    </location>
</feature>
<gene>
    <name evidence="3" type="ORF">TGP89_210310</name>
</gene>
<feature type="domain" description="DOT1" evidence="2">
    <location>
        <begin position="395"/>
        <end position="464"/>
    </location>
</feature>
<evidence type="ECO:0000313" key="3">
    <source>
        <dbReference type="EMBL" id="KFG28041.1"/>
    </source>
</evidence>
<accession>A0A086J7C3</accession>
<dbReference type="VEuPathDB" id="ToxoDB:TGP89_210310"/>
<feature type="compositionally biased region" description="Basic and acidic residues" evidence="1">
    <location>
        <begin position="283"/>
        <end position="292"/>
    </location>
</feature>
<evidence type="ECO:0000256" key="1">
    <source>
        <dbReference type="SAM" id="MobiDB-lite"/>
    </source>
</evidence>
<feature type="compositionally biased region" description="Basic and acidic residues" evidence="1">
    <location>
        <begin position="1650"/>
        <end position="1663"/>
    </location>
</feature>
<feature type="compositionally biased region" description="Basic and acidic residues" evidence="1">
    <location>
        <begin position="485"/>
        <end position="496"/>
    </location>
</feature>
<feature type="compositionally biased region" description="Basic and acidic residues" evidence="1">
    <location>
        <begin position="1007"/>
        <end position="1022"/>
    </location>
</feature>
<feature type="compositionally biased region" description="Low complexity" evidence="1">
    <location>
        <begin position="299"/>
        <end position="318"/>
    </location>
</feature>
<feature type="region of interest" description="Disordered" evidence="1">
    <location>
        <begin position="485"/>
        <end position="514"/>
    </location>
</feature>
<dbReference type="Proteomes" id="UP000028828">
    <property type="component" value="Unassembled WGS sequence"/>
</dbReference>
<dbReference type="OrthoDB" id="443402at2759"/>
<feature type="region of interest" description="Disordered" evidence="1">
    <location>
        <begin position="1095"/>
        <end position="1126"/>
    </location>
</feature>
<organism evidence="3 4">
    <name type="scientific">Toxoplasma gondii p89</name>
    <dbReference type="NCBI Taxonomy" id="943119"/>
    <lineage>
        <taxon>Eukaryota</taxon>
        <taxon>Sar</taxon>
        <taxon>Alveolata</taxon>
        <taxon>Apicomplexa</taxon>
        <taxon>Conoidasida</taxon>
        <taxon>Coccidia</taxon>
        <taxon>Eucoccidiorida</taxon>
        <taxon>Eimeriorina</taxon>
        <taxon>Sarcocystidae</taxon>
        <taxon>Toxoplasma</taxon>
    </lineage>
</organism>
<name>A0A086J7C3_TOXGO</name>
<dbReference type="SUPFAM" id="SSF53335">
    <property type="entry name" value="S-adenosyl-L-methionine-dependent methyltransferases"/>
    <property type="match status" value="1"/>
</dbReference>
<feature type="region of interest" description="Disordered" evidence="1">
    <location>
        <begin position="223"/>
        <end position="352"/>
    </location>
</feature>
<feature type="compositionally biased region" description="Basic and acidic residues" evidence="1">
    <location>
        <begin position="570"/>
        <end position="580"/>
    </location>
</feature>
<feature type="region of interest" description="Disordered" evidence="1">
    <location>
        <begin position="1"/>
        <end position="23"/>
    </location>
</feature>
<feature type="compositionally biased region" description="Low complexity" evidence="1">
    <location>
        <begin position="328"/>
        <end position="349"/>
    </location>
</feature>
<evidence type="ECO:0000313" key="4">
    <source>
        <dbReference type="Proteomes" id="UP000028828"/>
    </source>
</evidence>
<dbReference type="InterPro" id="IPR025789">
    <property type="entry name" value="DOT1_dom"/>
</dbReference>